<name>A0ABP1RG22_9HEXA</name>
<gene>
    <name evidence="2" type="ORF">ODALV1_LOCUS21491</name>
</gene>
<accession>A0ABP1RG22</accession>
<comment type="caution">
    <text evidence="2">The sequence shown here is derived from an EMBL/GenBank/DDBJ whole genome shotgun (WGS) entry which is preliminary data.</text>
</comment>
<dbReference type="Proteomes" id="UP001642540">
    <property type="component" value="Unassembled WGS sequence"/>
</dbReference>
<keyword evidence="3" id="KW-1185">Reference proteome</keyword>
<evidence type="ECO:0000313" key="3">
    <source>
        <dbReference type="Proteomes" id="UP001642540"/>
    </source>
</evidence>
<sequence>MVVVFLIYVYTITPIPHEYKLKLEIQTYRIPVRPTGENEIVLAVTQRRENVARGSLNRQRNNHAEPISRTHRPYPHPLTRHQSLLNQSRRTTLASWSDFPSPLVSNLSSLQSLLMSSQVAVFNSSTERLSLSSQNQAQLIFQPISMHQQLLQQQLGDGATGNQVGAASPYSVSPAISNSSIHLPQPSYFDDPPPTYEQSMLIRKLRASNRSAGSGLPPPASQRHNAHFNAAFPSSRMGLPNSRRSCRM</sequence>
<organism evidence="2 3">
    <name type="scientific">Orchesella dallaii</name>
    <dbReference type="NCBI Taxonomy" id="48710"/>
    <lineage>
        <taxon>Eukaryota</taxon>
        <taxon>Metazoa</taxon>
        <taxon>Ecdysozoa</taxon>
        <taxon>Arthropoda</taxon>
        <taxon>Hexapoda</taxon>
        <taxon>Collembola</taxon>
        <taxon>Entomobryomorpha</taxon>
        <taxon>Entomobryoidea</taxon>
        <taxon>Orchesellidae</taxon>
        <taxon>Orchesellinae</taxon>
        <taxon>Orchesella</taxon>
    </lineage>
</organism>
<proteinExistence type="predicted"/>
<protein>
    <submittedName>
        <fullName evidence="2">Uncharacterized protein</fullName>
    </submittedName>
</protein>
<evidence type="ECO:0000313" key="2">
    <source>
        <dbReference type="EMBL" id="CAL8126640.1"/>
    </source>
</evidence>
<reference evidence="2 3" key="1">
    <citation type="submission" date="2024-08" db="EMBL/GenBank/DDBJ databases">
        <authorList>
            <person name="Cucini C."/>
            <person name="Frati F."/>
        </authorList>
    </citation>
    <scope>NUCLEOTIDE SEQUENCE [LARGE SCALE GENOMIC DNA]</scope>
</reference>
<evidence type="ECO:0000256" key="1">
    <source>
        <dbReference type="SAM" id="MobiDB-lite"/>
    </source>
</evidence>
<dbReference type="EMBL" id="CAXLJM020000072">
    <property type="protein sequence ID" value="CAL8126640.1"/>
    <property type="molecule type" value="Genomic_DNA"/>
</dbReference>
<feature type="region of interest" description="Disordered" evidence="1">
    <location>
        <begin position="209"/>
        <end position="248"/>
    </location>
</feature>
<feature type="region of interest" description="Disordered" evidence="1">
    <location>
        <begin position="57"/>
        <end position="76"/>
    </location>
</feature>